<reference evidence="1 2" key="1">
    <citation type="submission" date="2019-02" db="EMBL/GenBank/DDBJ databases">
        <title>Draft genome sequences of novel Actinobacteria.</title>
        <authorList>
            <person name="Sahin N."/>
            <person name="Ay H."/>
            <person name="Saygin H."/>
        </authorList>
    </citation>
    <scope>NUCLEOTIDE SEQUENCE [LARGE SCALE GENOMIC DNA]</scope>
    <source>
        <strain evidence="1 2">16K104</strain>
    </source>
</reference>
<proteinExistence type="predicted"/>
<keyword evidence="2" id="KW-1185">Reference proteome</keyword>
<sequence>MFEYYAENREVFTGDRDLDNVRELNPDLQSFTTWLENHRDELKDTPGHDVVSPDRSSVIVTTSAAAHSILVSAQICWVVAAVSSDRRNLCVQTGKAGGVDTSEIDADGALTKIGSTVVPNAAGAAGIATN</sequence>
<comment type="caution">
    <text evidence="1">The sequence shown here is derived from an EMBL/GenBank/DDBJ whole genome shotgun (WGS) entry which is preliminary data.</text>
</comment>
<name>A0A4R4WBB3_9ACTN</name>
<evidence type="ECO:0000313" key="1">
    <source>
        <dbReference type="EMBL" id="TDD15421.1"/>
    </source>
</evidence>
<dbReference type="AlphaFoldDB" id="A0A4R4WBB3"/>
<dbReference type="OrthoDB" id="9790815at2"/>
<evidence type="ECO:0000313" key="2">
    <source>
        <dbReference type="Proteomes" id="UP000295172"/>
    </source>
</evidence>
<dbReference type="EMBL" id="SMKR01000201">
    <property type="protein sequence ID" value="TDD15421.1"/>
    <property type="molecule type" value="Genomic_DNA"/>
</dbReference>
<organism evidence="1 2">
    <name type="scientific">Kribbella turkmenica</name>
    <dbReference type="NCBI Taxonomy" id="2530375"/>
    <lineage>
        <taxon>Bacteria</taxon>
        <taxon>Bacillati</taxon>
        <taxon>Actinomycetota</taxon>
        <taxon>Actinomycetes</taxon>
        <taxon>Propionibacteriales</taxon>
        <taxon>Kribbellaceae</taxon>
        <taxon>Kribbella</taxon>
    </lineage>
</organism>
<dbReference type="RefSeq" id="WP_132326689.1">
    <property type="nucleotide sequence ID" value="NZ_SMKR01000201.1"/>
</dbReference>
<accession>A0A4R4WBB3</accession>
<protein>
    <submittedName>
        <fullName evidence="1">Uncharacterized protein</fullName>
    </submittedName>
</protein>
<gene>
    <name evidence="1" type="ORF">E1218_31475</name>
</gene>
<dbReference type="Proteomes" id="UP000295172">
    <property type="component" value="Unassembled WGS sequence"/>
</dbReference>